<dbReference type="Proteomes" id="UP000184749">
    <property type="component" value="Plasmid pRgalIE4872d"/>
</dbReference>
<protein>
    <submittedName>
        <fullName evidence="1">Uncharacterized protein</fullName>
    </submittedName>
</protein>
<evidence type="ECO:0000313" key="2">
    <source>
        <dbReference type="Proteomes" id="UP000184749"/>
    </source>
</evidence>
<dbReference type="EMBL" id="CP017105">
    <property type="protein sequence ID" value="APO71849.1"/>
    <property type="molecule type" value="Genomic_DNA"/>
</dbReference>
<geneLocation type="plasmid" evidence="2">
    <name>prgalie4872d</name>
</geneLocation>
<keyword evidence="1" id="KW-0614">Plasmid</keyword>
<proteinExistence type="predicted"/>
<organism evidence="1 2">
    <name type="scientific">Rhizobium gallicum</name>
    <dbReference type="NCBI Taxonomy" id="56730"/>
    <lineage>
        <taxon>Bacteria</taxon>
        <taxon>Pseudomonadati</taxon>
        <taxon>Pseudomonadota</taxon>
        <taxon>Alphaproteobacteria</taxon>
        <taxon>Hyphomicrobiales</taxon>
        <taxon>Rhizobiaceae</taxon>
        <taxon>Rhizobium/Agrobacterium group</taxon>
        <taxon>Rhizobium</taxon>
    </lineage>
</organism>
<name>A0A1L5NVG3_9HYPH</name>
<gene>
    <name evidence="1" type="ORF">IE4872_PD01324</name>
</gene>
<dbReference type="Gene3D" id="3.30.360.10">
    <property type="entry name" value="Dihydrodipicolinate Reductase, domain 2"/>
    <property type="match status" value="1"/>
</dbReference>
<dbReference type="AlphaFoldDB" id="A0A1L5NVG3"/>
<sequence length="79" mass="8903">MRFLEIRNLLQELLNHALTYGYAGHQMIEQARAMVKNGDLGEIRIVNLQFAHGFHSAPVDQNPSRRWTTASVAAIQKAS</sequence>
<accession>A0A1L5NVG3</accession>
<reference evidence="1 2" key="1">
    <citation type="submission" date="2016-09" db="EMBL/GenBank/DDBJ databases">
        <title>The complete genome sequences of Rhizobium gallicum, symbiovars gallicum and phaseoli, symbionts associated to common bean (Phaseolus vulgaris).</title>
        <authorList>
            <person name="Bustos P."/>
            <person name="Santamaria R.I."/>
            <person name="Perez-Carrascal O.M."/>
            <person name="Juarez S."/>
            <person name="Lozano L."/>
            <person name="Martinez-Flores I."/>
            <person name="Martinez-Romero E."/>
            <person name="Cevallos M."/>
            <person name="Romero D."/>
            <person name="Davila G."/>
            <person name="Gonzalez V."/>
        </authorList>
    </citation>
    <scope>NUCLEOTIDE SEQUENCE [LARGE SCALE GENOMIC DNA]</scope>
    <source>
        <strain evidence="1 2">IE4872</strain>
        <plasmid evidence="2">prgalie4872d</plasmid>
    </source>
</reference>
<evidence type="ECO:0000313" key="1">
    <source>
        <dbReference type="EMBL" id="APO71849.1"/>
    </source>
</evidence>